<dbReference type="Proteomes" id="UP000245959">
    <property type="component" value="Unassembled WGS sequence"/>
</dbReference>
<dbReference type="AlphaFoldDB" id="A0A2U1B055"/>
<organism evidence="3 4">
    <name type="scientific">Victivallis vadensis</name>
    <dbReference type="NCBI Taxonomy" id="172901"/>
    <lineage>
        <taxon>Bacteria</taxon>
        <taxon>Pseudomonadati</taxon>
        <taxon>Lentisphaerota</taxon>
        <taxon>Lentisphaeria</taxon>
        <taxon>Victivallales</taxon>
        <taxon>Victivallaceae</taxon>
        <taxon>Victivallis</taxon>
    </lineage>
</organism>
<protein>
    <submittedName>
        <fullName evidence="3">Outer membrane lipoprotein-sorting protein</fullName>
    </submittedName>
</protein>
<dbReference type="InterPro" id="IPR029046">
    <property type="entry name" value="LolA/LolB/LppX"/>
</dbReference>
<gene>
    <name evidence="3" type="ORF">C8D82_11252</name>
</gene>
<dbReference type="SUPFAM" id="SSF89392">
    <property type="entry name" value="Prokaryotic lipoproteins and lipoprotein localization factors"/>
    <property type="match status" value="1"/>
</dbReference>
<keyword evidence="3" id="KW-0449">Lipoprotein</keyword>
<proteinExistence type="predicted"/>
<evidence type="ECO:0000256" key="1">
    <source>
        <dbReference type="ARBA" id="ARBA00022729"/>
    </source>
</evidence>
<dbReference type="CDD" id="cd16325">
    <property type="entry name" value="LolA"/>
    <property type="match status" value="1"/>
</dbReference>
<comment type="caution">
    <text evidence="3">The sequence shown here is derived from an EMBL/GenBank/DDBJ whole genome shotgun (WGS) entry which is preliminary data.</text>
</comment>
<dbReference type="OrthoDB" id="7025041at2"/>
<dbReference type="InterPro" id="IPR004564">
    <property type="entry name" value="OM_lipoprot_carrier_LolA-like"/>
</dbReference>
<reference evidence="3 4" key="1">
    <citation type="submission" date="2018-04" db="EMBL/GenBank/DDBJ databases">
        <title>Genomic Encyclopedia of Type Strains, Phase IV (KMG-IV): sequencing the most valuable type-strain genomes for metagenomic binning, comparative biology and taxonomic classification.</title>
        <authorList>
            <person name="Goeker M."/>
        </authorList>
    </citation>
    <scope>NUCLEOTIDE SEQUENCE [LARGE SCALE GENOMIC DNA]</scope>
    <source>
        <strain evidence="3 4">DSM 14823</strain>
    </source>
</reference>
<dbReference type="EMBL" id="QEKH01000012">
    <property type="protein sequence ID" value="PVY42055.1"/>
    <property type="molecule type" value="Genomic_DNA"/>
</dbReference>
<dbReference type="Gene3D" id="2.50.20.10">
    <property type="entry name" value="Lipoprotein localisation LolA/LolB/LppX"/>
    <property type="match status" value="1"/>
</dbReference>
<dbReference type="RefSeq" id="WP_116883895.1">
    <property type="nucleotide sequence ID" value="NZ_CABMMC010000069.1"/>
</dbReference>
<sequence>MRTGILIALLAASTACAAPLSAQFREKLAANLGKVETVEAAFIQNRRLKSLDMTLAITGRLALEKGKRMAWLVREPMRYMCVISEQGLAQWDGDSGEVLKLSAKRIPWLRLIYGSLSGWLSADLDALEKEFTVETSGERSLRLTPLDAGFFKEYVKTVEFEFGPGLDRVERLRIVEKNGDEMEIVFRDVVNNQPIPGERWQLPPPSNAF</sequence>
<keyword evidence="1 2" id="KW-0732">Signal</keyword>
<accession>A0A2U1B055</accession>
<evidence type="ECO:0000313" key="3">
    <source>
        <dbReference type="EMBL" id="PVY42055.1"/>
    </source>
</evidence>
<dbReference type="GeneID" id="78295202"/>
<dbReference type="PROSITE" id="PS51257">
    <property type="entry name" value="PROKAR_LIPOPROTEIN"/>
    <property type="match status" value="1"/>
</dbReference>
<keyword evidence="4" id="KW-1185">Reference proteome</keyword>
<dbReference type="Pfam" id="PF03548">
    <property type="entry name" value="LolA"/>
    <property type="match status" value="1"/>
</dbReference>
<evidence type="ECO:0000256" key="2">
    <source>
        <dbReference type="SAM" id="SignalP"/>
    </source>
</evidence>
<feature type="chain" id="PRO_5015471228" evidence="2">
    <location>
        <begin position="18"/>
        <end position="209"/>
    </location>
</feature>
<feature type="signal peptide" evidence="2">
    <location>
        <begin position="1"/>
        <end position="17"/>
    </location>
</feature>
<evidence type="ECO:0000313" key="4">
    <source>
        <dbReference type="Proteomes" id="UP000245959"/>
    </source>
</evidence>
<name>A0A2U1B055_9BACT</name>